<evidence type="ECO:0000313" key="2">
    <source>
        <dbReference type="EMBL" id="KAJ9535378.1"/>
    </source>
</evidence>
<evidence type="ECO:0000259" key="1">
    <source>
        <dbReference type="Pfam" id="PF26057"/>
    </source>
</evidence>
<dbReference type="EMBL" id="JARYMX010000285">
    <property type="protein sequence ID" value="KAJ9535378.1"/>
    <property type="molecule type" value="Genomic_DNA"/>
</dbReference>
<reference evidence="2" key="1">
    <citation type="submission" date="2023-03" db="EMBL/GenBank/DDBJ databases">
        <title>Chromosome-scale reference genome and RAD-based genetic map of yellow starthistle (Centaurea solstitialis) reveal putative structural variation and QTLs associated with invader traits.</title>
        <authorList>
            <person name="Reatini B."/>
            <person name="Cang F.A."/>
            <person name="Jiang Q."/>
            <person name="Mckibben M.T.W."/>
            <person name="Barker M.S."/>
            <person name="Rieseberg L.H."/>
            <person name="Dlugosch K.M."/>
        </authorList>
    </citation>
    <scope>NUCLEOTIDE SEQUENCE</scope>
    <source>
        <strain evidence="2">CAN-66</strain>
        <tissue evidence="2">Leaf</tissue>
    </source>
</reference>
<name>A0AA38S3X8_9ASTR</name>
<dbReference type="Pfam" id="PF26057">
    <property type="entry name" value="DUF8018"/>
    <property type="match status" value="1"/>
</dbReference>
<feature type="domain" description="DUF8018" evidence="1">
    <location>
        <begin position="148"/>
        <end position="224"/>
    </location>
</feature>
<dbReference type="InterPro" id="IPR058331">
    <property type="entry name" value="DUF8018"/>
</dbReference>
<dbReference type="PANTHER" id="PTHR35289">
    <property type="entry name" value="TRANSMEMBRANE PROTEIN"/>
    <property type="match status" value="1"/>
</dbReference>
<evidence type="ECO:0000313" key="3">
    <source>
        <dbReference type="Proteomes" id="UP001172457"/>
    </source>
</evidence>
<proteinExistence type="predicted"/>
<protein>
    <recommendedName>
        <fullName evidence="1">DUF8018 domain-containing protein</fullName>
    </recommendedName>
</protein>
<gene>
    <name evidence="2" type="ORF">OSB04_un001511</name>
</gene>
<dbReference type="AlphaFoldDB" id="A0AA38S3X8"/>
<accession>A0AA38S3X8</accession>
<dbReference type="Proteomes" id="UP001172457">
    <property type="component" value="Unassembled WGS sequence"/>
</dbReference>
<sequence length="239" mass="26787">MNLYPTQDQVYCFYACVLSRATKGKDSALRDRLLLGLRPKGWVDRPGPHFFLSNSFHSSAKQEKAAGIPQIRFFTQSSNKRGFFPLVDLALGFPLVVPLRHLGEVLASLRLTRDQKTSDAGLPVDAVDEVFAFPKRTDSYSLKCAYSLEIYLARINAEDLFEVKVEIIKLMTGLDPTGDWLGRGARALDNPRTATGEESLERLRSFLDDLNQGGKRSETFLQLKGKVFLRDNPPENSST</sequence>
<organism evidence="2 3">
    <name type="scientific">Centaurea solstitialis</name>
    <name type="common">yellow star-thistle</name>
    <dbReference type="NCBI Taxonomy" id="347529"/>
    <lineage>
        <taxon>Eukaryota</taxon>
        <taxon>Viridiplantae</taxon>
        <taxon>Streptophyta</taxon>
        <taxon>Embryophyta</taxon>
        <taxon>Tracheophyta</taxon>
        <taxon>Spermatophyta</taxon>
        <taxon>Magnoliopsida</taxon>
        <taxon>eudicotyledons</taxon>
        <taxon>Gunneridae</taxon>
        <taxon>Pentapetalae</taxon>
        <taxon>asterids</taxon>
        <taxon>campanulids</taxon>
        <taxon>Asterales</taxon>
        <taxon>Asteraceae</taxon>
        <taxon>Carduoideae</taxon>
        <taxon>Cardueae</taxon>
        <taxon>Centaureinae</taxon>
        <taxon>Centaurea</taxon>
    </lineage>
</organism>
<keyword evidence="3" id="KW-1185">Reference proteome</keyword>
<dbReference type="PANTHER" id="PTHR35289:SF1">
    <property type="entry name" value="ATP SYNTHASE 9 MITOCHONDRIAL-RELATED"/>
    <property type="match status" value="1"/>
</dbReference>
<comment type="caution">
    <text evidence="2">The sequence shown here is derived from an EMBL/GenBank/DDBJ whole genome shotgun (WGS) entry which is preliminary data.</text>
</comment>
<dbReference type="InterPro" id="IPR052694">
    <property type="entry name" value="Mt_uS3-like"/>
</dbReference>